<dbReference type="InterPro" id="IPR025714">
    <property type="entry name" value="Methyltranfer_dom"/>
</dbReference>
<protein>
    <submittedName>
        <fullName evidence="2">Methyltransferase domain-containing protein</fullName>
    </submittedName>
</protein>
<name>A0A6I4IRP9_9FLAO</name>
<dbReference type="Proteomes" id="UP000431264">
    <property type="component" value="Unassembled WGS sequence"/>
</dbReference>
<dbReference type="GO" id="GO:0008168">
    <property type="term" value="F:methyltransferase activity"/>
    <property type="evidence" value="ECO:0007669"/>
    <property type="project" value="UniProtKB-KW"/>
</dbReference>
<keyword evidence="2" id="KW-0808">Transferase</keyword>
<organism evidence="2 3">
    <name type="scientific">Flavobacterium profundi</name>
    <dbReference type="NCBI Taxonomy" id="1774945"/>
    <lineage>
        <taxon>Bacteria</taxon>
        <taxon>Pseudomonadati</taxon>
        <taxon>Bacteroidota</taxon>
        <taxon>Flavobacteriia</taxon>
        <taxon>Flavobacteriales</taxon>
        <taxon>Flavobacteriaceae</taxon>
        <taxon>Flavobacterium</taxon>
    </lineage>
</organism>
<reference evidence="3" key="1">
    <citation type="submission" date="2019-05" db="EMBL/GenBank/DDBJ databases">
        <title>Flavobacterium profundi sp. nov., isolated from a deep-sea seamount.</title>
        <authorList>
            <person name="Zhang D.-C."/>
        </authorList>
    </citation>
    <scope>NUCLEOTIDE SEQUENCE [LARGE SCALE GENOMIC DNA]</scope>
    <source>
        <strain evidence="3">TP390</strain>
    </source>
</reference>
<dbReference type="Gene3D" id="3.40.50.150">
    <property type="entry name" value="Vaccinia Virus protein VP39"/>
    <property type="match status" value="1"/>
</dbReference>
<dbReference type="InterPro" id="IPR029063">
    <property type="entry name" value="SAM-dependent_MTases_sf"/>
</dbReference>
<dbReference type="Pfam" id="PF13847">
    <property type="entry name" value="Methyltransf_31"/>
    <property type="match status" value="1"/>
</dbReference>
<gene>
    <name evidence="2" type="ORF">GOQ30_03635</name>
</gene>
<keyword evidence="2" id="KW-0489">Methyltransferase</keyword>
<dbReference type="AlphaFoldDB" id="A0A6I4IRP9"/>
<comment type="caution">
    <text evidence="2">The sequence shown here is derived from an EMBL/GenBank/DDBJ whole genome shotgun (WGS) entry which is preliminary data.</text>
</comment>
<accession>A0A6I4IRP9</accession>
<dbReference type="EMBL" id="WQLW01000002">
    <property type="protein sequence ID" value="MVO08256.1"/>
    <property type="molecule type" value="Genomic_DNA"/>
</dbReference>
<sequence length="221" mass="25860">MDDFSLKGEELRDALDKIAVINRLLGGNTLTLEGIRQLVANTKEKQITIVDVGCGNGDMLRALADFGKKNKYTFHLIGIDANAFTIEHAKHLSTDYPMIQYECWDIFQDAFSKLKYDIILCTLTLHHFKNNQINYLLQLFYSNAKLGIVINDLHRNILAYRLFQLVCFVFQLNKMSREDGLISILRGFKKQELVEFSEKNNLKNYSIHWKWAFRYQWIIQK</sequence>
<dbReference type="OrthoDB" id="9800454at2"/>
<dbReference type="CDD" id="cd02440">
    <property type="entry name" value="AdoMet_MTases"/>
    <property type="match status" value="1"/>
</dbReference>
<evidence type="ECO:0000313" key="3">
    <source>
        <dbReference type="Proteomes" id="UP000431264"/>
    </source>
</evidence>
<dbReference type="GO" id="GO:0032259">
    <property type="term" value="P:methylation"/>
    <property type="evidence" value="ECO:0007669"/>
    <property type="project" value="UniProtKB-KW"/>
</dbReference>
<keyword evidence="3" id="KW-1185">Reference proteome</keyword>
<evidence type="ECO:0000259" key="1">
    <source>
        <dbReference type="Pfam" id="PF13847"/>
    </source>
</evidence>
<proteinExistence type="predicted"/>
<dbReference type="SUPFAM" id="SSF53335">
    <property type="entry name" value="S-adenosyl-L-methionine-dependent methyltransferases"/>
    <property type="match status" value="1"/>
</dbReference>
<feature type="domain" description="Methyltransferase" evidence="1">
    <location>
        <begin position="44"/>
        <end position="158"/>
    </location>
</feature>
<evidence type="ECO:0000313" key="2">
    <source>
        <dbReference type="EMBL" id="MVO08256.1"/>
    </source>
</evidence>